<dbReference type="InterPro" id="IPR036227">
    <property type="entry name" value="Ribosomal_uL15/eL18_sf"/>
</dbReference>
<sequence length="182" mass="20193">MGIDIDRHHVKKRQRTAPAGDNVYLMLLVKLYRFLARRTGSSFNKIILKRLCMSKTNRPPISLSCVAKNLAGRKDAPVAVMIGTVTNDERLQVVPKMTIAALKFTKTARARIVQAGGEALTLDQLALRAPKGEKTMLLRGKRTAREAVSHFGTPGAIGSHAKPYVRSKGRKFERTRTKRANC</sequence>
<dbReference type="Gene3D" id="3.100.10.10">
    <property type="match status" value="1"/>
</dbReference>
<dbReference type="AlphaFoldDB" id="A0A2H9TMK2"/>
<dbReference type="InterPro" id="IPR021131">
    <property type="entry name" value="Ribosomal_uL15/eL18"/>
</dbReference>
<accession>A0A2H9TMK2</accession>
<keyword evidence="3" id="KW-0687">Ribonucleoprotein</keyword>
<dbReference type="GO" id="GO:0006412">
    <property type="term" value="P:translation"/>
    <property type="evidence" value="ECO:0007669"/>
    <property type="project" value="InterPro"/>
</dbReference>
<proteinExistence type="inferred from homology"/>
<evidence type="ECO:0000256" key="1">
    <source>
        <dbReference type="ARBA" id="ARBA00006815"/>
    </source>
</evidence>
<dbReference type="STRING" id="1246581.A0A2H9TMK2"/>
<comment type="similarity">
    <text evidence="1">Belongs to the eukaryotic ribosomal protein eL18 family.</text>
</comment>
<protein>
    <submittedName>
        <fullName evidence="5">60S ribosomal protein L18-2</fullName>
    </submittedName>
</protein>
<dbReference type="OrthoDB" id="6353017at2759"/>
<gene>
    <name evidence="5" type="ORF">PSACC_01197</name>
</gene>
<dbReference type="GO" id="GO:0003735">
    <property type="term" value="F:structural constituent of ribosome"/>
    <property type="evidence" value="ECO:0007669"/>
    <property type="project" value="InterPro"/>
</dbReference>
<dbReference type="EMBL" id="MTSL01000090">
    <property type="protein sequence ID" value="PJF18985.1"/>
    <property type="molecule type" value="Genomic_DNA"/>
</dbReference>
<evidence type="ECO:0000313" key="6">
    <source>
        <dbReference type="Proteomes" id="UP000240830"/>
    </source>
</evidence>
<evidence type="ECO:0000256" key="3">
    <source>
        <dbReference type="ARBA" id="ARBA00023274"/>
    </source>
</evidence>
<dbReference type="PANTHER" id="PTHR10934">
    <property type="entry name" value="60S RIBOSOMAL PROTEIN L18"/>
    <property type="match status" value="1"/>
</dbReference>
<feature type="domain" description="Large ribosomal subunit protein uL15/eL18" evidence="4">
    <location>
        <begin position="2"/>
        <end position="181"/>
    </location>
</feature>
<dbReference type="Pfam" id="PF17135">
    <property type="entry name" value="Ribosomal_L18"/>
    <property type="match status" value="1"/>
</dbReference>
<reference evidence="5 6" key="1">
    <citation type="submission" date="2016-10" db="EMBL/GenBank/DDBJ databases">
        <title>The genome of Paramicrosporidium saccamoebae is the missing link in understanding Cryptomycota and Microsporidia evolution.</title>
        <authorList>
            <person name="Quandt C.A."/>
            <person name="Beaudet D."/>
            <person name="Corsaro D."/>
            <person name="Michel R."/>
            <person name="Corradi N."/>
            <person name="James T."/>
        </authorList>
    </citation>
    <scope>NUCLEOTIDE SEQUENCE [LARGE SCALE GENOMIC DNA]</scope>
    <source>
        <strain evidence="5 6">KSL3</strain>
    </source>
</reference>
<dbReference type="InterPro" id="IPR000039">
    <property type="entry name" value="Ribosomal_eL18"/>
</dbReference>
<dbReference type="FunFam" id="3.100.10.10:FF:000001">
    <property type="entry name" value="60S ribosomal protein L18"/>
    <property type="match status" value="1"/>
</dbReference>
<dbReference type="GO" id="GO:0022625">
    <property type="term" value="C:cytosolic large ribosomal subunit"/>
    <property type="evidence" value="ECO:0007669"/>
    <property type="project" value="TreeGrafter"/>
</dbReference>
<evidence type="ECO:0000256" key="2">
    <source>
        <dbReference type="ARBA" id="ARBA00022980"/>
    </source>
</evidence>
<dbReference type="GO" id="GO:0003723">
    <property type="term" value="F:RNA binding"/>
    <property type="evidence" value="ECO:0007669"/>
    <property type="project" value="TreeGrafter"/>
</dbReference>
<dbReference type="PANTHER" id="PTHR10934:SF2">
    <property type="entry name" value="LARGE RIBOSOMAL SUBUNIT PROTEIN EL18"/>
    <property type="match status" value="1"/>
</dbReference>
<evidence type="ECO:0000259" key="4">
    <source>
        <dbReference type="Pfam" id="PF17135"/>
    </source>
</evidence>
<comment type="caution">
    <text evidence="5">The sequence shown here is derived from an EMBL/GenBank/DDBJ whole genome shotgun (WGS) entry which is preliminary data.</text>
</comment>
<organism evidence="5 6">
    <name type="scientific">Paramicrosporidium saccamoebae</name>
    <dbReference type="NCBI Taxonomy" id="1246581"/>
    <lineage>
        <taxon>Eukaryota</taxon>
        <taxon>Fungi</taxon>
        <taxon>Fungi incertae sedis</taxon>
        <taxon>Cryptomycota</taxon>
        <taxon>Cryptomycota incertae sedis</taxon>
        <taxon>Paramicrosporidium</taxon>
    </lineage>
</organism>
<name>A0A2H9TMK2_9FUNG</name>
<dbReference type="Proteomes" id="UP000240830">
    <property type="component" value="Unassembled WGS sequence"/>
</dbReference>
<keyword evidence="6" id="KW-1185">Reference proteome</keyword>
<keyword evidence="2 5" id="KW-0689">Ribosomal protein</keyword>
<dbReference type="SUPFAM" id="SSF52080">
    <property type="entry name" value="Ribosomal proteins L15p and L18e"/>
    <property type="match status" value="1"/>
</dbReference>
<evidence type="ECO:0000313" key="5">
    <source>
        <dbReference type="EMBL" id="PJF18985.1"/>
    </source>
</evidence>